<dbReference type="PANTHER" id="PTHR22918:SF1">
    <property type="entry name" value="FIBRONECTIN TYPE-II DOMAIN-CONTAINING PROTEIN"/>
    <property type="match status" value="1"/>
</dbReference>
<evidence type="ECO:0000256" key="1">
    <source>
        <dbReference type="ARBA" id="ARBA00004613"/>
    </source>
</evidence>
<dbReference type="PANTHER" id="PTHR22918">
    <property type="entry name" value="SEMINAL PLASMA PROTEIN"/>
    <property type="match status" value="1"/>
</dbReference>
<accession>A0A813NN36</accession>
<dbReference type="PRINTS" id="PR00013">
    <property type="entry name" value="FNTYPEII"/>
</dbReference>
<dbReference type="OrthoDB" id="406838at2759"/>
<dbReference type="GO" id="GO:0009986">
    <property type="term" value="C:cell surface"/>
    <property type="evidence" value="ECO:0007669"/>
    <property type="project" value="TreeGrafter"/>
</dbReference>
<dbReference type="Proteomes" id="UP000681722">
    <property type="component" value="Unassembled WGS sequence"/>
</dbReference>
<dbReference type="InterPro" id="IPR013806">
    <property type="entry name" value="Kringle-like"/>
</dbReference>
<dbReference type="PROSITE" id="PS00023">
    <property type="entry name" value="FN2_1"/>
    <property type="match status" value="1"/>
</dbReference>
<keyword evidence="4" id="KW-0677">Repeat</keyword>
<gene>
    <name evidence="8" type="ORF">GPM918_LOCUS340</name>
    <name evidence="9" type="ORF">SRO942_LOCUS341</name>
</gene>
<organism evidence="8 10">
    <name type="scientific">Didymodactylos carnosus</name>
    <dbReference type="NCBI Taxonomy" id="1234261"/>
    <lineage>
        <taxon>Eukaryota</taxon>
        <taxon>Metazoa</taxon>
        <taxon>Spiralia</taxon>
        <taxon>Gnathifera</taxon>
        <taxon>Rotifera</taxon>
        <taxon>Eurotatoria</taxon>
        <taxon>Bdelloidea</taxon>
        <taxon>Philodinida</taxon>
        <taxon>Philodinidae</taxon>
        <taxon>Didymodactylos</taxon>
    </lineage>
</organism>
<protein>
    <recommendedName>
        <fullName evidence="7">Fibronectin type-II domain-containing protein</fullName>
    </recommendedName>
</protein>
<dbReference type="Gene3D" id="2.10.10.10">
    <property type="entry name" value="Fibronectin, type II, collagen-binding"/>
    <property type="match status" value="3"/>
</dbReference>
<dbReference type="PROSITE" id="PS51092">
    <property type="entry name" value="FN2_2"/>
    <property type="match status" value="3"/>
</dbReference>
<dbReference type="Proteomes" id="UP000663829">
    <property type="component" value="Unassembled WGS sequence"/>
</dbReference>
<evidence type="ECO:0000313" key="10">
    <source>
        <dbReference type="Proteomes" id="UP000663829"/>
    </source>
</evidence>
<comment type="subcellular location">
    <subcellularLocation>
        <location evidence="1">Secreted</location>
    </subcellularLocation>
</comment>
<evidence type="ECO:0000256" key="5">
    <source>
        <dbReference type="ARBA" id="ARBA00023157"/>
    </source>
</evidence>
<comment type="caution">
    <text evidence="6">Lacks conserved residue(s) required for the propagation of feature annotation.</text>
</comment>
<dbReference type="InterPro" id="IPR051666">
    <property type="entry name" value="SP_Capacitation_Regulator"/>
</dbReference>
<dbReference type="EMBL" id="CAJNOQ010000024">
    <property type="protein sequence ID" value="CAF0742313.1"/>
    <property type="molecule type" value="Genomic_DNA"/>
</dbReference>
<keyword evidence="3" id="KW-0964">Secreted</keyword>
<dbReference type="InterPro" id="IPR036943">
    <property type="entry name" value="FN_type2_sf"/>
</dbReference>
<comment type="similarity">
    <text evidence="2">Belongs to the seminal plasma protein family.</text>
</comment>
<dbReference type="CDD" id="cd00062">
    <property type="entry name" value="FN2"/>
    <property type="match status" value="1"/>
</dbReference>
<dbReference type="GO" id="GO:0005576">
    <property type="term" value="C:extracellular region"/>
    <property type="evidence" value="ECO:0007669"/>
    <property type="project" value="UniProtKB-SubCell"/>
</dbReference>
<feature type="domain" description="Fibronectin type-II" evidence="7">
    <location>
        <begin position="127"/>
        <end position="177"/>
    </location>
</feature>
<evidence type="ECO:0000313" key="8">
    <source>
        <dbReference type="EMBL" id="CAF0742313.1"/>
    </source>
</evidence>
<dbReference type="EMBL" id="CAJOBC010000024">
    <property type="protein sequence ID" value="CAF3520797.1"/>
    <property type="molecule type" value="Genomic_DNA"/>
</dbReference>
<evidence type="ECO:0000256" key="2">
    <source>
        <dbReference type="ARBA" id="ARBA00010011"/>
    </source>
</evidence>
<evidence type="ECO:0000259" key="7">
    <source>
        <dbReference type="PROSITE" id="PS51092"/>
    </source>
</evidence>
<evidence type="ECO:0000256" key="3">
    <source>
        <dbReference type="ARBA" id="ARBA00022525"/>
    </source>
</evidence>
<dbReference type="InterPro" id="IPR000562">
    <property type="entry name" value="FN_type2_dom"/>
</dbReference>
<name>A0A813NN36_9BILA</name>
<reference evidence="8" key="1">
    <citation type="submission" date="2021-02" db="EMBL/GenBank/DDBJ databases">
        <authorList>
            <person name="Nowell W R."/>
        </authorList>
    </citation>
    <scope>NUCLEOTIDE SEQUENCE</scope>
</reference>
<sequence length="303" mass="34518">MFTNQTWNINSSTQSIQNVSNLNLQTTLLSTVTNTQSTSIYLQPETLTISGINGTLITANTLLNLTSNSPPISDNCFFPFQYAGQWYERCISDTLNDSWCSVTDNFDRDHKWKYCRTPRIKTTGGTGNGSNCQFPFTYQGRSFSTCIYRSTSAFSFALFCSTTDNLDKDGSWGYCLDYESCYFPFIWNGQKYFDCVTGVLSARWCGTTSNFDRNRMWTNCPVTCDGYPAQDQNSVGFRMLSDRQPCLYKEARSQETGVILKYYTLPTCQLEPLCKTNYTALFQEIECREDGTYSYPIAICLPR</sequence>
<keyword evidence="5" id="KW-1015">Disulfide bond</keyword>
<evidence type="ECO:0000313" key="9">
    <source>
        <dbReference type="EMBL" id="CAF3520797.1"/>
    </source>
</evidence>
<feature type="domain" description="Fibronectin type-II" evidence="7">
    <location>
        <begin position="176"/>
        <end position="222"/>
    </location>
</feature>
<dbReference type="Pfam" id="PF00040">
    <property type="entry name" value="fn2"/>
    <property type="match status" value="3"/>
</dbReference>
<evidence type="ECO:0000256" key="6">
    <source>
        <dbReference type="PROSITE-ProRule" id="PRU00479"/>
    </source>
</evidence>
<evidence type="ECO:0000256" key="4">
    <source>
        <dbReference type="ARBA" id="ARBA00022737"/>
    </source>
</evidence>
<dbReference type="SUPFAM" id="SSF57440">
    <property type="entry name" value="Kringle-like"/>
    <property type="match status" value="3"/>
</dbReference>
<feature type="domain" description="Fibronectin type-II" evidence="7">
    <location>
        <begin position="71"/>
        <end position="117"/>
    </location>
</feature>
<dbReference type="GO" id="GO:0008201">
    <property type="term" value="F:heparin binding"/>
    <property type="evidence" value="ECO:0007669"/>
    <property type="project" value="TreeGrafter"/>
</dbReference>
<keyword evidence="10" id="KW-1185">Reference proteome</keyword>
<dbReference type="SMART" id="SM00059">
    <property type="entry name" value="FN2"/>
    <property type="match status" value="3"/>
</dbReference>
<proteinExistence type="inferred from homology"/>
<dbReference type="AlphaFoldDB" id="A0A813NN36"/>
<comment type="caution">
    <text evidence="8">The sequence shown here is derived from an EMBL/GenBank/DDBJ whole genome shotgun (WGS) entry which is preliminary data.</text>
</comment>